<comment type="catalytic activity">
    <reaction evidence="1">
        <text>ATP + protein L-histidine = ADP + protein N-phospho-L-histidine.</text>
        <dbReference type="EC" id="2.7.13.3"/>
    </reaction>
</comment>
<evidence type="ECO:0000256" key="2">
    <source>
        <dbReference type="ARBA" id="ARBA00012438"/>
    </source>
</evidence>
<dbReference type="SUPFAM" id="SSF55874">
    <property type="entry name" value="ATPase domain of HSP90 chaperone/DNA topoisomerase II/histidine kinase"/>
    <property type="match status" value="1"/>
</dbReference>
<feature type="transmembrane region" description="Helical" evidence="8">
    <location>
        <begin position="42"/>
        <end position="62"/>
    </location>
</feature>
<dbReference type="PANTHER" id="PTHR43711:SF1">
    <property type="entry name" value="HISTIDINE KINASE 1"/>
    <property type="match status" value="1"/>
</dbReference>
<evidence type="ECO:0000256" key="3">
    <source>
        <dbReference type="ARBA" id="ARBA00022553"/>
    </source>
</evidence>
<dbReference type="eggNOG" id="COG4251">
    <property type="taxonomic scope" value="Bacteria"/>
</dbReference>
<keyword evidence="5 10" id="KW-0418">Kinase</keyword>
<keyword evidence="4" id="KW-0808">Transferase</keyword>
<evidence type="ECO:0000259" key="9">
    <source>
        <dbReference type="PROSITE" id="PS50109"/>
    </source>
</evidence>
<dbReference type="RefSeq" id="WP_015264728.1">
    <property type="nucleotide sequence ID" value="NC_019904.1"/>
</dbReference>
<feature type="transmembrane region" description="Helical" evidence="8">
    <location>
        <begin position="126"/>
        <end position="145"/>
    </location>
</feature>
<keyword evidence="6" id="KW-0902">Two-component regulatory system</keyword>
<evidence type="ECO:0000256" key="7">
    <source>
        <dbReference type="SAM" id="Coils"/>
    </source>
</evidence>
<dbReference type="HOGENOM" id="CLU_629678_0_0_10"/>
<keyword evidence="7" id="KW-0175">Coiled coil</keyword>
<dbReference type="AlphaFoldDB" id="L0FVV8"/>
<name>L0FVV8_ECHVK</name>
<dbReference type="Pfam" id="PF02518">
    <property type="entry name" value="HATPase_c"/>
    <property type="match status" value="1"/>
</dbReference>
<evidence type="ECO:0000313" key="11">
    <source>
        <dbReference type="Proteomes" id="UP000010796"/>
    </source>
</evidence>
<keyword evidence="8" id="KW-1133">Transmembrane helix</keyword>
<keyword evidence="3" id="KW-0597">Phosphoprotein</keyword>
<dbReference type="InterPro" id="IPR004358">
    <property type="entry name" value="Sig_transdc_His_kin-like_C"/>
</dbReference>
<dbReference type="PRINTS" id="PR00344">
    <property type="entry name" value="BCTRLSENSOR"/>
</dbReference>
<evidence type="ECO:0000256" key="5">
    <source>
        <dbReference type="ARBA" id="ARBA00022777"/>
    </source>
</evidence>
<dbReference type="InterPro" id="IPR003661">
    <property type="entry name" value="HisK_dim/P_dom"/>
</dbReference>
<protein>
    <recommendedName>
        <fullName evidence="2">histidine kinase</fullName>
        <ecNumber evidence="2">2.7.13.3</ecNumber>
    </recommendedName>
</protein>
<feature type="domain" description="Histidine kinase" evidence="9">
    <location>
        <begin position="206"/>
        <end position="422"/>
    </location>
</feature>
<evidence type="ECO:0000313" key="10">
    <source>
        <dbReference type="EMBL" id="AGA77163.1"/>
    </source>
</evidence>
<dbReference type="Gene3D" id="3.30.565.10">
    <property type="entry name" value="Histidine kinase-like ATPase, C-terminal domain"/>
    <property type="match status" value="1"/>
</dbReference>
<sequence>MEIIIRNLREIKRVVLYVIVVIILSLFADAVVEWRMADHPMLYIKDLINIAIILIATLFYRLDLIKLKVVLAVAVYSIFISIYLSIPVRLESNSLVMEAYFVKVELITILLMLVAGILIHRHHMIYVLVINAAFIITCMIFLPVDYPASKYIFYLVLLTGAGLSGQRLQKALMELRENLAGANAEIAKNNKKLIEVNKQKDQLFRIIGHDIRTPFNQISMVLSILSNDMDNAKFEEMKKAMETAVDNGNLLLQDLMIWAKAQATDSMAVKETVPLFPLIQKEVRFFEGQAKRKSVQINNQVQKGIKVFADPNMTATIIRNFISNALKFSHRDSTIEILIDKNEGFSSISVKDYGTGMKPEDLEKLRYSEKNVVSQEGTEKEAGTGFGVRICQKLAEHQGGKVKITSEWGKGSTFSLILPPVPLSKDTKPSKPLES</sequence>
<dbReference type="InterPro" id="IPR003594">
    <property type="entry name" value="HATPase_dom"/>
</dbReference>
<dbReference type="Pfam" id="PF00512">
    <property type="entry name" value="HisKA"/>
    <property type="match status" value="1"/>
</dbReference>
<dbReference type="Proteomes" id="UP000010796">
    <property type="component" value="Chromosome"/>
</dbReference>
<feature type="coiled-coil region" evidence="7">
    <location>
        <begin position="165"/>
        <end position="199"/>
    </location>
</feature>
<dbReference type="SMART" id="SM00387">
    <property type="entry name" value="HATPase_c"/>
    <property type="match status" value="1"/>
</dbReference>
<dbReference type="STRING" id="926556.Echvi_0890"/>
<keyword evidence="8" id="KW-0472">Membrane</keyword>
<evidence type="ECO:0000256" key="6">
    <source>
        <dbReference type="ARBA" id="ARBA00023012"/>
    </source>
</evidence>
<dbReference type="InterPro" id="IPR036890">
    <property type="entry name" value="HATPase_C_sf"/>
</dbReference>
<proteinExistence type="predicted"/>
<dbReference type="GO" id="GO:0000155">
    <property type="term" value="F:phosphorelay sensor kinase activity"/>
    <property type="evidence" value="ECO:0007669"/>
    <property type="project" value="InterPro"/>
</dbReference>
<keyword evidence="8" id="KW-0812">Transmembrane</keyword>
<feature type="transmembrane region" description="Helical" evidence="8">
    <location>
        <begin position="100"/>
        <end position="119"/>
    </location>
</feature>
<accession>L0FVV8</accession>
<dbReference type="EC" id="2.7.13.3" evidence="2"/>
<dbReference type="InterPro" id="IPR050736">
    <property type="entry name" value="Sensor_HK_Regulatory"/>
</dbReference>
<dbReference type="PANTHER" id="PTHR43711">
    <property type="entry name" value="TWO-COMPONENT HISTIDINE KINASE"/>
    <property type="match status" value="1"/>
</dbReference>
<dbReference type="CDD" id="cd00082">
    <property type="entry name" value="HisKA"/>
    <property type="match status" value="1"/>
</dbReference>
<feature type="transmembrane region" description="Helical" evidence="8">
    <location>
        <begin position="69"/>
        <end position="88"/>
    </location>
</feature>
<gene>
    <name evidence="10" type="ordered locus">Echvi_0890</name>
</gene>
<evidence type="ECO:0000256" key="1">
    <source>
        <dbReference type="ARBA" id="ARBA00000085"/>
    </source>
</evidence>
<feature type="transmembrane region" description="Helical" evidence="8">
    <location>
        <begin position="14"/>
        <end position="36"/>
    </location>
</feature>
<dbReference type="Gene3D" id="1.10.287.130">
    <property type="match status" value="1"/>
</dbReference>
<organism evidence="10 11">
    <name type="scientific">Echinicola vietnamensis (strain DSM 17526 / LMG 23754 / KMM 6221)</name>
    <dbReference type="NCBI Taxonomy" id="926556"/>
    <lineage>
        <taxon>Bacteria</taxon>
        <taxon>Pseudomonadati</taxon>
        <taxon>Bacteroidota</taxon>
        <taxon>Cytophagia</taxon>
        <taxon>Cytophagales</taxon>
        <taxon>Cyclobacteriaceae</taxon>
        <taxon>Echinicola</taxon>
    </lineage>
</organism>
<dbReference type="SUPFAM" id="SSF47384">
    <property type="entry name" value="Homodimeric domain of signal transducing histidine kinase"/>
    <property type="match status" value="1"/>
</dbReference>
<dbReference type="InterPro" id="IPR005467">
    <property type="entry name" value="His_kinase_dom"/>
</dbReference>
<reference evidence="11" key="1">
    <citation type="submission" date="2012-02" db="EMBL/GenBank/DDBJ databases">
        <title>The complete genome of Echinicola vietnamensis DSM 17526.</title>
        <authorList>
            <person name="Lucas S."/>
            <person name="Copeland A."/>
            <person name="Lapidus A."/>
            <person name="Glavina del Rio T."/>
            <person name="Dalin E."/>
            <person name="Tice H."/>
            <person name="Bruce D."/>
            <person name="Goodwin L."/>
            <person name="Pitluck S."/>
            <person name="Peters L."/>
            <person name="Ovchinnikova G."/>
            <person name="Teshima H."/>
            <person name="Kyrpides N."/>
            <person name="Mavromatis K."/>
            <person name="Ivanova N."/>
            <person name="Brettin T."/>
            <person name="Detter J.C."/>
            <person name="Han C."/>
            <person name="Larimer F."/>
            <person name="Land M."/>
            <person name="Hauser L."/>
            <person name="Markowitz V."/>
            <person name="Cheng J.-F."/>
            <person name="Hugenholtz P."/>
            <person name="Woyke T."/>
            <person name="Wu D."/>
            <person name="Brambilla E."/>
            <person name="Klenk H.-P."/>
            <person name="Eisen J.A."/>
        </authorList>
    </citation>
    <scope>NUCLEOTIDE SEQUENCE [LARGE SCALE GENOMIC DNA]</scope>
    <source>
        <strain evidence="11">DSM 17526 / LMG 23754 / KMM 6221</strain>
    </source>
</reference>
<evidence type="ECO:0000256" key="4">
    <source>
        <dbReference type="ARBA" id="ARBA00022679"/>
    </source>
</evidence>
<dbReference type="SMART" id="SM00388">
    <property type="entry name" value="HisKA"/>
    <property type="match status" value="1"/>
</dbReference>
<dbReference type="OrthoDB" id="9810447at2"/>
<dbReference type="InterPro" id="IPR036097">
    <property type="entry name" value="HisK_dim/P_sf"/>
</dbReference>
<dbReference type="KEGG" id="evi:Echvi_0890"/>
<evidence type="ECO:0000256" key="8">
    <source>
        <dbReference type="SAM" id="Phobius"/>
    </source>
</evidence>
<dbReference type="EMBL" id="CP003346">
    <property type="protein sequence ID" value="AGA77163.1"/>
    <property type="molecule type" value="Genomic_DNA"/>
</dbReference>
<keyword evidence="11" id="KW-1185">Reference proteome</keyword>
<dbReference type="PROSITE" id="PS50109">
    <property type="entry name" value="HIS_KIN"/>
    <property type="match status" value="1"/>
</dbReference>